<reference evidence="6 7" key="1">
    <citation type="submission" date="2018-11" db="EMBL/GenBank/DDBJ databases">
        <title>Vibrio LJC006 sp. nov., isolated from seawater during the bloom of the enteromorpha.</title>
        <authorList>
            <person name="Liang J."/>
        </authorList>
    </citation>
    <scope>NUCLEOTIDE SEQUENCE [LARGE SCALE GENOMIC DNA]</scope>
    <source>
        <strain evidence="6 7">LJC006</strain>
    </source>
</reference>
<comment type="pathway">
    <text evidence="5">Cofactor biosynthesis; adenosylcobalamin biosynthesis; cob(II)yrinate a,c-diamide from sirohydrochlorin (anaerobic route): step 6/10.</text>
</comment>
<accession>A0A3N9TJK6</accession>
<proteinExistence type="inferred from homology"/>
<keyword evidence="1 5" id="KW-0169">Cobalamin biosynthesis</keyword>
<evidence type="ECO:0000313" key="6">
    <source>
        <dbReference type="EMBL" id="RQW64558.1"/>
    </source>
</evidence>
<dbReference type="EC" id="2.1.1.195" evidence="5"/>
<dbReference type="PIRSF" id="PIRSF026782">
    <property type="entry name" value="CbiD"/>
    <property type="match status" value="1"/>
</dbReference>
<evidence type="ECO:0000256" key="2">
    <source>
        <dbReference type="ARBA" id="ARBA00022603"/>
    </source>
</evidence>
<dbReference type="Proteomes" id="UP000281112">
    <property type="component" value="Unassembled WGS sequence"/>
</dbReference>
<keyword evidence="4 5" id="KW-0949">S-adenosyl-L-methionine</keyword>
<dbReference type="PANTHER" id="PTHR35863">
    <property type="entry name" value="COBALT-PRECORRIN-5B C(1)-METHYLTRANSFERASE"/>
    <property type="match status" value="1"/>
</dbReference>
<keyword evidence="3 5" id="KW-0808">Transferase</keyword>
<evidence type="ECO:0000256" key="5">
    <source>
        <dbReference type="HAMAP-Rule" id="MF_00787"/>
    </source>
</evidence>
<comment type="similarity">
    <text evidence="5">Belongs to the CbiD family.</text>
</comment>
<dbReference type="HAMAP" id="MF_00787">
    <property type="entry name" value="CbiD"/>
    <property type="match status" value="1"/>
</dbReference>
<dbReference type="Pfam" id="PF01888">
    <property type="entry name" value="CbiD"/>
    <property type="match status" value="1"/>
</dbReference>
<dbReference type="GO" id="GO:0043780">
    <property type="term" value="F:cobalt-precorrin-5B C1-methyltransferase activity"/>
    <property type="evidence" value="ECO:0007669"/>
    <property type="project" value="RHEA"/>
</dbReference>
<name>A0A3N9TJK6_9VIBR</name>
<dbReference type="InterPro" id="IPR036074">
    <property type="entry name" value="CbiD_sf"/>
</dbReference>
<dbReference type="OrthoDB" id="6439987at2"/>
<dbReference type="InterPro" id="IPR002748">
    <property type="entry name" value="CbiD"/>
</dbReference>
<evidence type="ECO:0000256" key="3">
    <source>
        <dbReference type="ARBA" id="ARBA00022679"/>
    </source>
</evidence>
<gene>
    <name evidence="5" type="primary">cbiD</name>
    <name evidence="6" type="ORF">EES38_00470</name>
</gene>
<dbReference type="UniPathway" id="UPA00148">
    <property type="reaction ID" value="UER00227"/>
</dbReference>
<dbReference type="EMBL" id="RJVQ01000001">
    <property type="protein sequence ID" value="RQW64558.1"/>
    <property type="molecule type" value="Genomic_DNA"/>
</dbReference>
<comment type="function">
    <text evidence="5">Catalyzes the methylation of C-1 in cobalt-precorrin-5B to form cobalt-precorrin-6A.</text>
</comment>
<dbReference type="SUPFAM" id="SSF111342">
    <property type="entry name" value="CbiD-like"/>
    <property type="match status" value="1"/>
</dbReference>
<evidence type="ECO:0000256" key="4">
    <source>
        <dbReference type="ARBA" id="ARBA00022691"/>
    </source>
</evidence>
<dbReference type="AlphaFoldDB" id="A0A3N9TJK6"/>
<evidence type="ECO:0000256" key="1">
    <source>
        <dbReference type="ARBA" id="ARBA00022573"/>
    </source>
</evidence>
<comment type="catalytic activity">
    <reaction evidence="5">
        <text>Co-precorrin-5B + S-adenosyl-L-methionine = Co-precorrin-6A + S-adenosyl-L-homocysteine</text>
        <dbReference type="Rhea" id="RHEA:26285"/>
        <dbReference type="ChEBI" id="CHEBI:57856"/>
        <dbReference type="ChEBI" id="CHEBI:59789"/>
        <dbReference type="ChEBI" id="CHEBI:60063"/>
        <dbReference type="ChEBI" id="CHEBI:60064"/>
        <dbReference type="EC" id="2.1.1.195"/>
    </reaction>
</comment>
<dbReference type="NCBIfam" id="TIGR00312">
    <property type="entry name" value="cbiD"/>
    <property type="match status" value="1"/>
</dbReference>
<comment type="caution">
    <text evidence="6">The sequence shown here is derived from an EMBL/GenBank/DDBJ whole genome shotgun (WGS) entry which is preliminary data.</text>
</comment>
<organism evidence="6 7">
    <name type="scientific">Vibrio viridaestus</name>
    <dbReference type="NCBI Taxonomy" id="2487322"/>
    <lineage>
        <taxon>Bacteria</taxon>
        <taxon>Pseudomonadati</taxon>
        <taxon>Pseudomonadota</taxon>
        <taxon>Gammaproteobacteria</taxon>
        <taxon>Vibrionales</taxon>
        <taxon>Vibrionaceae</taxon>
        <taxon>Vibrio</taxon>
    </lineage>
</organism>
<protein>
    <recommendedName>
        <fullName evidence="5">Cobalt-precorrin-5B C(1)-methyltransferase</fullName>
        <ecNumber evidence="5">2.1.1.195</ecNumber>
    </recommendedName>
    <alternativeName>
        <fullName evidence="5">Cobalt-precorrin-6A synthase</fullName>
    </alternativeName>
</protein>
<dbReference type="PANTHER" id="PTHR35863:SF1">
    <property type="entry name" value="COBALT-PRECORRIN-5B C(1)-METHYLTRANSFERASE"/>
    <property type="match status" value="1"/>
</dbReference>
<dbReference type="GO" id="GO:0019251">
    <property type="term" value="P:anaerobic cobalamin biosynthetic process"/>
    <property type="evidence" value="ECO:0007669"/>
    <property type="project" value="UniProtKB-UniRule"/>
</dbReference>
<sequence length="383" mass="41888">MLMSKTSEINLEPVWQKGKCYRKGFTTGTCATAAAKVASLMILQQQVIHQVSVDTPAGIKLNLSVETPMVTGKDSAVAAIKKDGGDDVDATHGMLIFARVEMRQDNLIQIKGGEGIGRVTKPGIGLPLGEAAINKTPRQTIEQAVREVIGPLRGADIEIFAPEGQERAKKTFNGRLGIEGGISVIGTTGIVTPMSEDSWKRSLSIELQQKREMGSNQVILVPGNYGARFVSEKLHLSSHHVVTMSNFVGFMLQEAERLQFRHLLLAGHVGKLIKVAAGVFHTHSHVADARMETLVAHLALLGMGQQELKKVYCSNTTEEAIILIKQFGFERVYEQIAQSIVERINTMMRYAKNSFTCDVVLFSMDNTILGSNRNVDAITGEFK</sequence>
<keyword evidence="7" id="KW-1185">Reference proteome</keyword>
<keyword evidence="2 5" id="KW-0489">Methyltransferase</keyword>
<dbReference type="Gene3D" id="3.30.2110.10">
    <property type="entry name" value="CbiD-like"/>
    <property type="match status" value="1"/>
</dbReference>
<dbReference type="GO" id="GO:0032259">
    <property type="term" value="P:methylation"/>
    <property type="evidence" value="ECO:0007669"/>
    <property type="project" value="UniProtKB-KW"/>
</dbReference>
<evidence type="ECO:0000313" key="7">
    <source>
        <dbReference type="Proteomes" id="UP000281112"/>
    </source>
</evidence>